<organism evidence="7 8">
    <name type="scientific">Wolfiporia cocos (strain MD-104)</name>
    <name type="common">Brown rot fungus</name>
    <dbReference type="NCBI Taxonomy" id="742152"/>
    <lineage>
        <taxon>Eukaryota</taxon>
        <taxon>Fungi</taxon>
        <taxon>Dikarya</taxon>
        <taxon>Basidiomycota</taxon>
        <taxon>Agaricomycotina</taxon>
        <taxon>Agaricomycetes</taxon>
        <taxon>Polyporales</taxon>
        <taxon>Phaeolaceae</taxon>
        <taxon>Wolfiporia</taxon>
    </lineage>
</organism>
<feature type="region of interest" description="Disordered" evidence="5">
    <location>
        <begin position="471"/>
        <end position="619"/>
    </location>
</feature>
<dbReference type="AlphaFoldDB" id="A0A2H3JQJ8"/>
<protein>
    <recommendedName>
        <fullName evidence="6">RING-type domain-containing protein</fullName>
    </recommendedName>
</protein>
<dbReference type="OMA" id="TRSMRAM"/>
<dbReference type="GO" id="GO:0061630">
    <property type="term" value="F:ubiquitin protein ligase activity"/>
    <property type="evidence" value="ECO:0007669"/>
    <property type="project" value="TreeGrafter"/>
</dbReference>
<dbReference type="InterPro" id="IPR001841">
    <property type="entry name" value="Znf_RING"/>
</dbReference>
<dbReference type="SUPFAM" id="SSF57850">
    <property type="entry name" value="RING/U-box"/>
    <property type="match status" value="1"/>
</dbReference>
<feature type="compositionally biased region" description="Polar residues" evidence="5">
    <location>
        <begin position="592"/>
        <end position="609"/>
    </location>
</feature>
<dbReference type="SMART" id="SM00184">
    <property type="entry name" value="RING"/>
    <property type="match status" value="1"/>
</dbReference>
<dbReference type="Gene3D" id="3.30.40.10">
    <property type="entry name" value="Zinc/RING finger domain, C3HC4 (zinc finger)"/>
    <property type="match status" value="1"/>
</dbReference>
<feature type="compositionally biased region" description="Pro residues" evidence="5">
    <location>
        <begin position="498"/>
        <end position="515"/>
    </location>
</feature>
<evidence type="ECO:0000313" key="7">
    <source>
        <dbReference type="EMBL" id="PCH38934.1"/>
    </source>
</evidence>
<evidence type="ECO:0000256" key="5">
    <source>
        <dbReference type="SAM" id="MobiDB-lite"/>
    </source>
</evidence>
<accession>A0A2H3JQJ8</accession>
<evidence type="ECO:0000313" key="8">
    <source>
        <dbReference type="Proteomes" id="UP000218811"/>
    </source>
</evidence>
<dbReference type="OrthoDB" id="6105938at2759"/>
<dbReference type="PANTHER" id="PTHR25462:SF296">
    <property type="entry name" value="MEIOTIC P26, ISOFORM F"/>
    <property type="match status" value="1"/>
</dbReference>
<evidence type="ECO:0000259" key="6">
    <source>
        <dbReference type="PROSITE" id="PS50089"/>
    </source>
</evidence>
<dbReference type="InterPro" id="IPR047153">
    <property type="entry name" value="TRIM45/56/19-like"/>
</dbReference>
<dbReference type="InterPro" id="IPR017907">
    <property type="entry name" value="Znf_RING_CS"/>
</dbReference>
<reference evidence="7 8" key="1">
    <citation type="journal article" date="2012" name="Science">
        <title>The Paleozoic origin of enzymatic lignin decomposition reconstructed from 31 fungal genomes.</title>
        <authorList>
            <person name="Floudas D."/>
            <person name="Binder M."/>
            <person name="Riley R."/>
            <person name="Barry K."/>
            <person name="Blanchette R.A."/>
            <person name="Henrissat B."/>
            <person name="Martinez A.T."/>
            <person name="Otillar R."/>
            <person name="Spatafora J.W."/>
            <person name="Yadav J.S."/>
            <person name="Aerts A."/>
            <person name="Benoit I."/>
            <person name="Boyd A."/>
            <person name="Carlson A."/>
            <person name="Copeland A."/>
            <person name="Coutinho P.M."/>
            <person name="de Vries R.P."/>
            <person name="Ferreira P."/>
            <person name="Findley K."/>
            <person name="Foster B."/>
            <person name="Gaskell J."/>
            <person name="Glotzer D."/>
            <person name="Gorecki P."/>
            <person name="Heitman J."/>
            <person name="Hesse C."/>
            <person name="Hori C."/>
            <person name="Igarashi K."/>
            <person name="Jurgens J.A."/>
            <person name="Kallen N."/>
            <person name="Kersten P."/>
            <person name="Kohler A."/>
            <person name="Kuees U."/>
            <person name="Kumar T.K.A."/>
            <person name="Kuo A."/>
            <person name="LaButti K."/>
            <person name="Larrondo L.F."/>
            <person name="Lindquist E."/>
            <person name="Ling A."/>
            <person name="Lombard V."/>
            <person name="Lucas S."/>
            <person name="Lundell T."/>
            <person name="Martin R."/>
            <person name="McLaughlin D.J."/>
            <person name="Morgenstern I."/>
            <person name="Morin E."/>
            <person name="Murat C."/>
            <person name="Nagy L.G."/>
            <person name="Nolan M."/>
            <person name="Ohm R.A."/>
            <person name="Patyshakuliyeva A."/>
            <person name="Rokas A."/>
            <person name="Ruiz-Duenas F.J."/>
            <person name="Sabat G."/>
            <person name="Salamov A."/>
            <person name="Samejima M."/>
            <person name="Schmutz J."/>
            <person name="Slot J.C."/>
            <person name="St John F."/>
            <person name="Stenlid J."/>
            <person name="Sun H."/>
            <person name="Sun S."/>
            <person name="Syed K."/>
            <person name="Tsang A."/>
            <person name="Wiebenga A."/>
            <person name="Young D."/>
            <person name="Pisabarro A."/>
            <person name="Eastwood D.C."/>
            <person name="Martin F."/>
            <person name="Cullen D."/>
            <person name="Grigoriev I.V."/>
            <person name="Hibbett D.S."/>
        </authorList>
    </citation>
    <scope>NUCLEOTIDE SEQUENCE [LARGE SCALE GENOMIC DNA]</scope>
    <source>
        <strain evidence="7 8">MD-104</strain>
    </source>
</reference>
<evidence type="ECO:0000256" key="2">
    <source>
        <dbReference type="ARBA" id="ARBA00022771"/>
    </source>
</evidence>
<feature type="region of interest" description="Disordered" evidence="5">
    <location>
        <begin position="282"/>
        <end position="302"/>
    </location>
</feature>
<evidence type="ECO:0000256" key="3">
    <source>
        <dbReference type="ARBA" id="ARBA00022833"/>
    </source>
</evidence>
<evidence type="ECO:0000256" key="1">
    <source>
        <dbReference type="ARBA" id="ARBA00022723"/>
    </source>
</evidence>
<feature type="region of interest" description="Disordered" evidence="5">
    <location>
        <begin position="183"/>
        <end position="209"/>
    </location>
</feature>
<dbReference type="PANTHER" id="PTHR25462">
    <property type="entry name" value="BONUS, ISOFORM C-RELATED"/>
    <property type="match status" value="1"/>
</dbReference>
<keyword evidence="1" id="KW-0479">Metal-binding</keyword>
<dbReference type="Proteomes" id="UP000218811">
    <property type="component" value="Unassembled WGS sequence"/>
</dbReference>
<keyword evidence="8" id="KW-1185">Reference proteome</keyword>
<keyword evidence="2 4" id="KW-0863">Zinc-finger</keyword>
<dbReference type="PROSITE" id="PS00518">
    <property type="entry name" value="ZF_RING_1"/>
    <property type="match status" value="1"/>
</dbReference>
<dbReference type="PROSITE" id="PS50089">
    <property type="entry name" value="ZF_RING_2"/>
    <property type="match status" value="1"/>
</dbReference>
<feature type="domain" description="RING-type" evidence="6">
    <location>
        <begin position="10"/>
        <end position="49"/>
    </location>
</feature>
<dbReference type="EMBL" id="KB467943">
    <property type="protein sequence ID" value="PCH38934.1"/>
    <property type="molecule type" value="Genomic_DNA"/>
</dbReference>
<keyword evidence="3" id="KW-0862">Zinc</keyword>
<dbReference type="STRING" id="742152.A0A2H3JQJ8"/>
<dbReference type="GO" id="GO:0008270">
    <property type="term" value="F:zinc ion binding"/>
    <property type="evidence" value="ECO:0007669"/>
    <property type="project" value="UniProtKB-KW"/>
</dbReference>
<evidence type="ECO:0000256" key="4">
    <source>
        <dbReference type="PROSITE-ProRule" id="PRU00175"/>
    </source>
</evidence>
<feature type="compositionally biased region" description="Polar residues" evidence="5">
    <location>
        <begin position="471"/>
        <end position="488"/>
    </location>
</feature>
<gene>
    <name evidence="7" type="ORF">WOLCODRAFT_141007</name>
</gene>
<dbReference type="InterPro" id="IPR013083">
    <property type="entry name" value="Znf_RING/FYVE/PHD"/>
</dbReference>
<sequence length="619" mass="69418">MLVLSTSSVCDVCLDSFTDGKVPYAITCGHTFCLRCLQQLTRHTCPLCRTPFDPAELRKLHVEYSRSSTPPPPGSSESREAQVYMKHITRIVREGAMASEVNELIQEIHAWLQTQPEKEHADLRSAHVLLYKYTEMQRKGKEEKYLLAEAQQVRQDLVKQLSELEEAAEVRLHEQLRLQREAAEEQLREQQESAEREIEELQRKREHDREVAHAVESSLREELERLDKDWAGKYDTCLAECREVLEWAKELERRSRNPLPIPPRPIESRFLFKERSIDLMDLSQSRDDPFDSPPIKNSKGDVFRISPVPPTLAISPLLPNAFRSLSGYASDEDDERRSQSSSGSSYLRQPIPIEPKMTRRPSNASLLSRYDDPMSQSLPRGTPDVHMESCSSSPSVSGIRFSNRERHGDVIPYPTRLAQQESRTSAASVLDRISAPFRPLTQEDEHARSRAQLRELLDDPPIAHRVRAISPSESGLEPSSTHHCQSTAPSMTQTSNPSPSPPPPVVPPPVMPPPQSSMQRMGTISRASEAAKAAERARAKKSSMTQTPPSPSAASKERDIMSSSSPAYYQPPAVRATTSASHDQAKPMYPRQPSTGSPTAKASGLTQTFRAMREVQGVS</sequence>
<name>A0A2H3JQJ8_WOLCO</name>
<dbReference type="Pfam" id="PF14634">
    <property type="entry name" value="zf-RING_5"/>
    <property type="match status" value="1"/>
</dbReference>
<proteinExistence type="predicted"/>
<feature type="region of interest" description="Disordered" evidence="5">
    <location>
        <begin position="328"/>
        <end position="400"/>
    </location>
</feature>